<dbReference type="PANTHER" id="PTHR47991">
    <property type="entry name" value="OXOGLUTARATE/IRON-DEPENDENT DIOXYGENASE"/>
    <property type="match status" value="1"/>
</dbReference>
<dbReference type="RefSeq" id="XP_030968537.1">
    <property type="nucleotide sequence ID" value="XM_031112677.1"/>
</dbReference>
<dbReference type="GO" id="GO:0046872">
    <property type="term" value="F:metal ion binding"/>
    <property type="evidence" value="ECO:0007669"/>
    <property type="project" value="UniProtKB-KW"/>
</dbReference>
<accession>A0A7N2R525</accession>
<dbReference type="FunFam" id="2.60.120.330:FF:000001">
    <property type="entry name" value="Protein SRG1"/>
    <property type="match status" value="1"/>
</dbReference>
<keyword evidence="9" id="KW-1185">Reference proteome</keyword>
<dbReference type="EnsemblPlants" id="QL05p052923:mrna">
    <property type="protein sequence ID" value="QL05p052923:mrna"/>
    <property type="gene ID" value="QL05p052923"/>
</dbReference>
<dbReference type="InterPro" id="IPR044861">
    <property type="entry name" value="IPNS-like_FE2OG_OXY"/>
</dbReference>
<dbReference type="InterPro" id="IPR050295">
    <property type="entry name" value="Plant_2OG-oxidoreductases"/>
</dbReference>
<evidence type="ECO:0000256" key="1">
    <source>
        <dbReference type="ARBA" id="ARBA00008056"/>
    </source>
</evidence>
<dbReference type="InterPro" id="IPR005123">
    <property type="entry name" value="Oxoglu/Fe-dep_dioxygenase_dom"/>
</dbReference>
<keyword evidence="3" id="KW-0847">Vitamin C</keyword>
<protein>
    <recommendedName>
        <fullName evidence="7">Fe2OG dioxygenase domain-containing protein</fullName>
    </recommendedName>
</protein>
<dbReference type="AlphaFoldDB" id="A0A7N2R525"/>
<feature type="domain" description="Fe2OG dioxygenase" evidence="7">
    <location>
        <begin position="205"/>
        <end position="305"/>
    </location>
</feature>
<reference evidence="8" key="2">
    <citation type="submission" date="2021-01" db="UniProtKB">
        <authorList>
            <consortium name="EnsemblPlants"/>
        </authorList>
    </citation>
    <scope>IDENTIFICATION</scope>
</reference>
<dbReference type="InterPro" id="IPR026992">
    <property type="entry name" value="DIOX_N"/>
</dbReference>
<evidence type="ECO:0000313" key="8">
    <source>
        <dbReference type="EnsemblPlants" id="QL05p052923:mrna"/>
    </source>
</evidence>
<dbReference type="Gramene" id="QL05p052923:mrna">
    <property type="protein sequence ID" value="QL05p052923:mrna"/>
    <property type="gene ID" value="QL05p052923"/>
</dbReference>
<reference evidence="8 9" key="1">
    <citation type="journal article" date="2016" name="G3 (Bethesda)">
        <title>First Draft Assembly and Annotation of the Genome of a California Endemic Oak Quercus lobata Nee (Fagaceae).</title>
        <authorList>
            <person name="Sork V.L."/>
            <person name="Fitz-Gibbon S.T."/>
            <person name="Puiu D."/>
            <person name="Crepeau M."/>
            <person name="Gugger P.F."/>
            <person name="Sherman R."/>
            <person name="Stevens K."/>
            <person name="Langley C.H."/>
            <person name="Pellegrini M."/>
            <person name="Salzberg S.L."/>
        </authorList>
    </citation>
    <scope>NUCLEOTIDE SEQUENCE [LARGE SCALE GENOMIC DNA]</scope>
    <source>
        <strain evidence="8 9">cv. SW786</strain>
    </source>
</reference>
<dbReference type="PROSITE" id="PS51471">
    <property type="entry name" value="FE2OG_OXY"/>
    <property type="match status" value="1"/>
</dbReference>
<gene>
    <name evidence="8" type="primary">LOC115989029</name>
</gene>
<keyword evidence="2 6" id="KW-0479">Metal-binding</keyword>
<evidence type="ECO:0000256" key="6">
    <source>
        <dbReference type="RuleBase" id="RU003682"/>
    </source>
</evidence>
<dbReference type="Pfam" id="PF14226">
    <property type="entry name" value="DIOX_N"/>
    <property type="match status" value="1"/>
</dbReference>
<organism evidence="8 9">
    <name type="scientific">Quercus lobata</name>
    <name type="common">Valley oak</name>
    <dbReference type="NCBI Taxonomy" id="97700"/>
    <lineage>
        <taxon>Eukaryota</taxon>
        <taxon>Viridiplantae</taxon>
        <taxon>Streptophyta</taxon>
        <taxon>Embryophyta</taxon>
        <taxon>Tracheophyta</taxon>
        <taxon>Spermatophyta</taxon>
        <taxon>Magnoliopsida</taxon>
        <taxon>eudicotyledons</taxon>
        <taxon>Gunneridae</taxon>
        <taxon>Pentapetalae</taxon>
        <taxon>rosids</taxon>
        <taxon>fabids</taxon>
        <taxon>Fagales</taxon>
        <taxon>Fagaceae</taxon>
        <taxon>Quercus</taxon>
    </lineage>
</organism>
<proteinExistence type="inferred from homology"/>
<dbReference type="OMA" id="CWFPVTI"/>
<evidence type="ECO:0000313" key="9">
    <source>
        <dbReference type="Proteomes" id="UP000594261"/>
    </source>
</evidence>
<evidence type="ECO:0000256" key="3">
    <source>
        <dbReference type="ARBA" id="ARBA00022896"/>
    </source>
</evidence>
<dbReference type="GO" id="GO:0016491">
    <property type="term" value="F:oxidoreductase activity"/>
    <property type="evidence" value="ECO:0007669"/>
    <property type="project" value="UniProtKB-KW"/>
</dbReference>
<sequence length="363" mass="41047">MASMEPVSSWNSNSVLSVMELTKEPMTVVPKNYIRPDQELSAPSDYSTLTTIPTIDMKKLAWGETSDLELEKLHSTCKAWGLIQLANHGVSSSLLEKLKHEIEEFFMLPSEEKMKYKARPGDVEGYGTIIRCNDQTLDWGDRFYMTLNPIQKRKPYLFPELPSSLRNTLEAYISELQKLAMTLLGYMGKALKIEIKEMEELFEDGMQSMRMNYYPPCPQPELVVGLTPHSDATGITILHQINGVQGLQIKKDGVWIPVNFCADSFVVNVGDVMEILSNGAFTSIEHRVTVNSDKERISLAMFFNPKFEAEIGPVTSTLSPRNPPLFKRITMEDYVKDFFSRNLNGKSHLENMRIKSGESTLAA</sequence>
<dbReference type="GO" id="GO:0031418">
    <property type="term" value="F:L-ascorbic acid binding"/>
    <property type="evidence" value="ECO:0007669"/>
    <property type="project" value="UniProtKB-KW"/>
</dbReference>
<evidence type="ECO:0000256" key="2">
    <source>
        <dbReference type="ARBA" id="ARBA00022723"/>
    </source>
</evidence>
<evidence type="ECO:0000256" key="5">
    <source>
        <dbReference type="ARBA" id="ARBA00023004"/>
    </source>
</evidence>
<dbReference type="Gene3D" id="2.60.120.330">
    <property type="entry name" value="B-lactam Antibiotic, Isopenicillin N Synthase, Chain"/>
    <property type="match status" value="1"/>
</dbReference>
<comment type="similarity">
    <text evidence="1 6">Belongs to the iron/ascorbate-dependent oxidoreductase family.</text>
</comment>
<evidence type="ECO:0000259" key="7">
    <source>
        <dbReference type="PROSITE" id="PS51471"/>
    </source>
</evidence>
<dbReference type="OrthoDB" id="288590at2759"/>
<name>A0A7N2R525_QUELO</name>
<dbReference type="InterPro" id="IPR027443">
    <property type="entry name" value="IPNS-like_sf"/>
</dbReference>
<dbReference type="Proteomes" id="UP000594261">
    <property type="component" value="Chromosome 5"/>
</dbReference>
<dbReference type="SUPFAM" id="SSF51197">
    <property type="entry name" value="Clavaminate synthase-like"/>
    <property type="match status" value="1"/>
</dbReference>
<dbReference type="KEGG" id="qlo:115989029"/>
<dbReference type="Pfam" id="PF03171">
    <property type="entry name" value="2OG-FeII_Oxy"/>
    <property type="match status" value="1"/>
</dbReference>
<keyword evidence="5 6" id="KW-0408">Iron</keyword>
<dbReference type="GeneID" id="115989029"/>
<dbReference type="EMBL" id="LRBV02000005">
    <property type="status" value="NOT_ANNOTATED_CDS"/>
    <property type="molecule type" value="Genomic_DNA"/>
</dbReference>
<keyword evidence="4 6" id="KW-0560">Oxidoreductase</keyword>
<dbReference type="InParanoid" id="A0A7N2R525"/>
<evidence type="ECO:0000256" key="4">
    <source>
        <dbReference type="ARBA" id="ARBA00023002"/>
    </source>
</evidence>